<protein>
    <submittedName>
        <fullName evidence="1">Uncharacterized protein</fullName>
    </submittedName>
</protein>
<gene>
    <name evidence="1" type="ORF">DHOM_09630</name>
</gene>
<keyword evidence="2" id="KW-1185">Reference proteome</keyword>
<evidence type="ECO:0000313" key="1">
    <source>
        <dbReference type="EMBL" id="KDS92708.1"/>
    </source>
</evidence>
<sequence length="43" mass="4770">MLGLLAHVHDPRTGRHRCRLAAIGAVTHHYRTGALRKSRRGIG</sequence>
<reference evidence="1 2" key="1">
    <citation type="submission" date="2014-01" db="EMBL/GenBank/DDBJ databases">
        <title>Draft genome sequence of the multidrug-resistant clinical isolate Dermabacter hominis 1368.</title>
        <authorList>
            <person name="Albersmeier A."/>
            <person name="Bomholt C."/>
            <person name="Glaub A."/>
            <person name="Ruckert C."/>
            <person name="Soriano F."/>
            <person name="Fernandez-Natal I."/>
            <person name="Tauch A."/>
        </authorList>
    </citation>
    <scope>NUCLEOTIDE SEQUENCE [LARGE SCALE GENOMIC DNA]</scope>
    <source>
        <strain evidence="1 2">1368</strain>
    </source>
</reference>
<comment type="caution">
    <text evidence="1">The sequence shown here is derived from an EMBL/GenBank/DDBJ whole genome shotgun (WGS) entry which is preliminary data.</text>
</comment>
<proteinExistence type="predicted"/>
<name>A0ABR4SHN8_9MICO</name>
<evidence type="ECO:0000313" key="2">
    <source>
        <dbReference type="Proteomes" id="UP000030182"/>
    </source>
</evidence>
<accession>A0ABR4SHN8</accession>
<dbReference type="Proteomes" id="UP000030182">
    <property type="component" value="Unassembled WGS sequence"/>
</dbReference>
<dbReference type="EMBL" id="JDRS01000018">
    <property type="protein sequence ID" value="KDS92708.1"/>
    <property type="molecule type" value="Genomic_DNA"/>
</dbReference>
<organism evidence="1 2">
    <name type="scientific">Dermabacter hominis 1368</name>
    <dbReference type="NCBI Taxonomy" id="1450519"/>
    <lineage>
        <taxon>Bacteria</taxon>
        <taxon>Bacillati</taxon>
        <taxon>Actinomycetota</taxon>
        <taxon>Actinomycetes</taxon>
        <taxon>Micrococcales</taxon>
        <taxon>Dermabacteraceae</taxon>
        <taxon>Dermabacter</taxon>
    </lineage>
</organism>